<evidence type="ECO:0000256" key="6">
    <source>
        <dbReference type="ARBA" id="ARBA00022801"/>
    </source>
</evidence>
<evidence type="ECO:0000256" key="4">
    <source>
        <dbReference type="ARBA" id="ARBA00022525"/>
    </source>
</evidence>
<evidence type="ECO:0000313" key="14">
    <source>
        <dbReference type="Proteomes" id="UP001591681"/>
    </source>
</evidence>
<protein>
    <recommendedName>
        <fullName evidence="3">phospholipase A2</fullName>
        <ecNumber evidence="3">3.1.1.4</ecNumber>
    </recommendedName>
</protein>
<feature type="chain" id="PRO_5044876629" description="phospholipase A2" evidence="11">
    <location>
        <begin position="24"/>
        <end position="588"/>
    </location>
</feature>
<evidence type="ECO:0000256" key="9">
    <source>
        <dbReference type="ARBA" id="ARBA00023157"/>
    </source>
</evidence>
<keyword evidence="14" id="KW-1185">Reference proteome</keyword>
<dbReference type="CDD" id="cd04704">
    <property type="entry name" value="PLA2_bee_venom_like"/>
    <property type="match status" value="1"/>
</dbReference>
<feature type="compositionally biased region" description="Polar residues" evidence="10">
    <location>
        <begin position="330"/>
        <end position="364"/>
    </location>
</feature>
<organism evidence="13 14">
    <name type="scientific">Coilia grayii</name>
    <name type="common">Gray's grenadier anchovy</name>
    <dbReference type="NCBI Taxonomy" id="363190"/>
    <lineage>
        <taxon>Eukaryota</taxon>
        <taxon>Metazoa</taxon>
        <taxon>Chordata</taxon>
        <taxon>Craniata</taxon>
        <taxon>Vertebrata</taxon>
        <taxon>Euteleostomi</taxon>
        <taxon>Actinopterygii</taxon>
        <taxon>Neopterygii</taxon>
        <taxon>Teleostei</taxon>
        <taxon>Clupei</taxon>
        <taxon>Clupeiformes</taxon>
        <taxon>Clupeoidei</taxon>
        <taxon>Engraulidae</taxon>
        <taxon>Coilinae</taxon>
        <taxon>Coilia</taxon>
    </lineage>
</organism>
<keyword evidence="9" id="KW-1015">Disulfide bond</keyword>
<dbReference type="Pfam" id="PF05826">
    <property type="entry name" value="Phospholip_A2_2"/>
    <property type="match status" value="1"/>
</dbReference>
<dbReference type="Gene3D" id="1.20.90.10">
    <property type="entry name" value="Phospholipase A2 domain"/>
    <property type="match status" value="2"/>
</dbReference>
<gene>
    <name evidence="13" type="ORF">ACEWY4_004337</name>
</gene>
<feature type="domain" description="Phospholipase A2-like central" evidence="12">
    <location>
        <begin position="175"/>
        <end position="268"/>
    </location>
</feature>
<keyword evidence="4" id="KW-0964">Secreted</keyword>
<dbReference type="PROSITE" id="PS00118">
    <property type="entry name" value="PA2_HIS"/>
    <property type="match status" value="1"/>
</dbReference>
<keyword evidence="11" id="KW-0732">Signal</keyword>
<dbReference type="EC" id="3.1.1.4" evidence="3"/>
<keyword evidence="5" id="KW-0479">Metal-binding</keyword>
<dbReference type="FunFam" id="1.20.90.10:FF:000002">
    <property type="entry name" value="Phospholipase A2 group III"/>
    <property type="match status" value="1"/>
</dbReference>
<evidence type="ECO:0000256" key="10">
    <source>
        <dbReference type="SAM" id="MobiDB-lite"/>
    </source>
</evidence>
<evidence type="ECO:0000259" key="12">
    <source>
        <dbReference type="Pfam" id="PF05826"/>
    </source>
</evidence>
<keyword evidence="8" id="KW-0443">Lipid metabolism</keyword>
<dbReference type="GO" id="GO:0006629">
    <property type="term" value="P:lipid metabolic process"/>
    <property type="evidence" value="ECO:0007669"/>
    <property type="project" value="UniProtKB-KW"/>
</dbReference>
<comment type="cofactor">
    <cofactor evidence="1">
        <name>Ca(2+)</name>
        <dbReference type="ChEBI" id="CHEBI:29108"/>
    </cofactor>
</comment>
<evidence type="ECO:0000256" key="7">
    <source>
        <dbReference type="ARBA" id="ARBA00022837"/>
    </source>
</evidence>
<sequence>MAGGKTMRWGWWALCLLLQSARATTSRGHAEGGGFCFWTRTLADGRTHQTFLRWQRGGQLALYHGLWGHDGHLQECVFSRDVAVTRGYLTECQERPERRRRRQQLYSQRPQRRFSTHTLLQPGLCVEVDMGFVSQDTDADTDTHMPVRHTRDLQTQNALPEGSGSRRTKRGVMMIPGTLWCGSGNTAADYSDLGAFAQTDQCCREHDHCKYTITSFRSGYGVFNTNIFTLSHCDCDNRFKQCLQQAEDSMAGVVGYGYFNLLKMRCFEWSHRMECTQRTWWGRCLSSDLMPYAVVQEPTDFNSTLSDNSSLPYLTQTTEPGIEHAGPRPGQTTTLNPDQPFSATRSPQPITSTTNIPNTRTSVPDTRGNIMDNRANITDSRSENLDALPRTKFSSSDKSYPNLSLSLSLYLNKLSPSHPTVSLSLPDATLTLYHTEFSVFSPLHMCSIYKFLDDCRLQVPPLQELFGLKNTGLQTLYHCNCTKRLAEHLPGLEATKLHALVLDFVSDSCFTLPHIQSTSTAHSRAVLLQIPFINGKQGRNKKAKGRRRRVDRVHKPSHGKRAKRKDWGARMYRKCLRIHSRLQTPKRH</sequence>
<comment type="caution">
    <text evidence="13">The sequence shown here is derived from an EMBL/GenBank/DDBJ whole genome shotgun (WGS) entry which is preliminary data.</text>
</comment>
<proteinExistence type="predicted"/>
<evidence type="ECO:0000256" key="1">
    <source>
        <dbReference type="ARBA" id="ARBA00001913"/>
    </source>
</evidence>
<evidence type="ECO:0000256" key="2">
    <source>
        <dbReference type="ARBA" id="ARBA00004613"/>
    </source>
</evidence>
<dbReference type="AlphaFoldDB" id="A0ABD1KLD1"/>
<comment type="subcellular location">
    <subcellularLocation>
        <location evidence="2">Secreted</location>
    </subcellularLocation>
</comment>
<dbReference type="GO" id="GO:0046872">
    <property type="term" value="F:metal ion binding"/>
    <property type="evidence" value="ECO:0007669"/>
    <property type="project" value="UniProtKB-KW"/>
</dbReference>
<keyword evidence="7" id="KW-0106">Calcium</keyword>
<evidence type="ECO:0000256" key="5">
    <source>
        <dbReference type="ARBA" id="ARBA00022723"/>
    </source>
</evidence>
<reference evidence="13 14" key="1">
    <citation type="submission" date="2024-09" db="EMBL/GenBank/DDBJ databases">
        <title>A chromosome-level genome assembly of Gray's grenadier anchovy, Coilia grayii.</title>
        <authorList>
            <person name="Fu Z."/>
        </authorList>
    </citation>
    <scope>NUCLEOTIDE SEQUENCE [LARGE SCALE GENOMIC DNA]</scope>
    <source>
        <strain evidence="13">G4</strain>
        <tissue evidence="13">Muscle</tissue>
    </source>
</reference>
<feature type="signal peptide" evidence="11">
    <location>
        <begin position="1"/>
        <end position="23"/>
    </location>
</feature>
<name>A0ABD1KLD1_9TELE</name>
<dbReference type="GO" id="GO:0005576">
    <property type="term" value="C:extracellular region"/>
    <property type="evidence" value="ECO:0007669"/>
    <property type="project" value="UniProtKB-SubCell"/>
</dbReference>
<evidence type="ECO:0000256" key="11">
    <source>
        <dbReference type="SAM" id="SignalP"/>
    </source>
</evidence>
<dbReference type="InterPro" id="IPR033113">
    <property type="entry name" value="PLA2_histidine"/>
</dbReference>
<evidence type="ECO:0000313" key="13">
    <source>
        <dbReference type="EMBL" id="KAL2099943.1"/>
    </source>
</evidence>
<feature type="region of interest" description="Disordered" evidence="10">
    <location>
        <begin position="537"/>
        <end position="566"/>
    </location>
</feature>
<dbReference type="SUPFAM" id="SSF48619">
    <property type="entry name" value="Phospholipase A2, PLA2"/>
    <property type="match status" value="1"/>
</dbReference>
<feature type="region of interest" description="Disordered" evidence="10">
    <location>
        <begin position="317"/>
        <end position="370"/>
    </location>
</feature>
<dbReference type="InterPro" id="IPR036444">
    <property type="entry name" value="PLipase_A2_dom_sf"/>
</dbReference>
<feature type="compositionally biased region" description="Basic residues" evidence="10">
    <location>
        <begin position="538"/>
        <end position="564"/>
    </location>
</feature>
<accession>A0ABD1KLD1</accession>
<dbReference type="InterPro" id="IPR016090">
    <property type="entry name" value="PLA2-like_dom"/>
</dbReference>
<evidence type="ECO:0000256" key="3">
    <source>
        <dbReference type="ARBA" id="ARBA00013278"/>
    </source>
</evidence>
<keyword evidence="6" id="KW-0378">Hydrolase</keyword>
<dbReference type="EMBL" id="JBHFQA010000004">
    <property type="protein sequence ID" value="KAL2099943.1"/>
    <property type="molecule type" value="Genomic_DNA"/>
</dbReference>
<dbReference type="GO" id="GO:0004623">
    <property type="term" value="F:phospholipase A2 activity"/>
    <property type="evidence" value="ECO:0007669"/>
    <property type="project" value="UniProtKB-EC"/>
</dbReference>
<dbReference type="PANTHER" id="PTHR12253">
    <property type="entry name" value="RH14732P"/>
    <property type="match status" value="1"/>
</dbReference>
<dbReference type="Proteomes" id="UP001591681">
    <property type="component" value="Unassembled WGS sequence"/>
</dbReference>
<evidence type="ECO:0000256" key="8">
    <source>
        <dbReference type="ARBA" id="ARBA00023098"/>
    </source>
</evidence>